<dbReference type="PANTHER" id="PTHR30047">
    <property type="entry name" value="HIGH-AFFINITY CHOLINE TRANSPORT PROTEIN-RELATED"/>
    <property type="match status" value="1"/>
</dbReference>
<keyword evidence="10" id="KW-1185">Reference proteome</keyword>
<dbReference type="Pfam" id="PF02028">
    <property type="entry name" value="BCCT"/>
    <property type="match status" value="1"/>
</dbReference>
<dbReference type="EMBL" id="FWXI01000003">
    <property type="protein sequence ID" value="SMC46301.1"/>
    <property type="molecule type" value="Genomic_DNA"/>
</dbReference>
<keyword evidence="3" id="KW-1003">Cell membrane</keyword>
<dbReference type="RefSeq" id="WP_084574528.1">
    <property type="nucleotide sequence ID" value="NZ_CP155572.1"/>
</dbReference>
<evidence type="ECO:0000256" key="5">
    <source>
        <dbReference type="ARBA" id="ARBA00022989"/>
    </source>
</evidence>
<feature type="transmembrane region" description="Helical" evidence="8">
    <location>
        <begin position="227"/>
        <end position="248"/>
    </location>
</feature>
<feature type="transmembrane region" description="Helical" evidence="8">
    <location>
        <begin position="12"/>
        <end position="30"/>
    </location>
</feature>
<evidence type="ECO:0000256" key="8">
    <source>
        <dbReference type="SAM" id="Phobius"/>
    </source>
</evidence>
<feature type="transmembrane region" description="Helical" evidence="8">
    <location>
        <begin position="260"/>
        <end position="280"/>
    </location>
</feature>
<dbReference type="Proteomes" id="UP000192738">
    <property type="component" value="Unassembled WGS sequence"/>
</dbReference>
<feature type="transmembrane region" description="Helical" evidence="8">
    <location>
        <begin position="89"/>
        <end position="114"/>
    </location>
</feature>
<feature type="transmembrane region" description="Helical" evidence="8">
    <location>
        <begin position="145"/>
        <end position="167"/>
    </location>
</feature>
<gene>
    <name evidence="9" type="ORF">SAMN04488500_103195</name>
</gene>
<dbReference type="GO" id="GO:0005886">
    <property type="term" value="C:plasma membrane"/>
    <property type="evidence" value="ECO:0007669"/>
    <property type="project" value="UniProtKB-SubCell"/>
</dbReference>
<evidence type="ECO:0000313" key="10">
    <source>
        <dbReference type="Proteomes" id="UP000192738"/>
    </source>
</evidence>
<dbReference type="PANTHER" id="PTHR30047:SF11">
    <property type="entry name" value="L-CARNITINE_GAMMA-BUTYROBETAINE ANTIPORTER"/>
    <property type="match status" value="1"/>
</dbReference>
<feature type="transmembrane region" description="Helical" evidence="8">
    <location>
        <begin position="345"/>
        <end position="368"/>
    </location>
</feature>
<feature type="transmembrane region" description="Helical" evidence="8">
    <location>
        <begin position="403"/>
        <end position="427"/>
    </location>
</feature>
<keyword evidence="2" id="KW-0813">Transport</keyword>
<feature type="transmembrane region" description="Helical" evidence="8">
    <location>
        <begin position="471"/>
        <end position="492"/>
    </location>
</feature>
<feature type="transmembrane region" description="Helical" evidence="8">
    <location>
        <begin position="188"/>
        <end position="207"/>
    </location>
</feature>
<dbReference type="STRING" id="112901.SAMN04488500_103195"/>
<evidence type="ECO:0000256" key="2">
    <source>
        <dbReference type="ARBA" id="ARBA00022448"/>
    </source>
</evidence>
<evidence type="ECO:0000256" key="7">
    <source>
        <dbReference type="SAM" id="MobiDB-lite"/>
    </source>
</evidence>
<dbReference type="NCBIfam" id="NF002887">
    <property type="entry name" value="PRK03356.1"/>
    <property type="match status" value="1"/>
</dbReference>
<evidence type="ECO:0000256" key="6">
    <source>
        <dbReference type="ARBA" id="ARBA00023136"/>
    </source>
</evidence>
<keyword evidence="5 8" id="KW-1133">Transmembrane helix</keyword>
<feature type="transmembrane region" description="Helical" evidence="8">
    <location>
        <begin position="50"/>
        <end position="69"/>
    </location>
</feature>
<dbReference type="InterPro" id="IPR000060">
    <property type="entry name" value="BCCT_transptr"/>
</dbReference>
<comment type="subcellular location">
    <subcellularLocation>
        <location evidence="1">Cell membrane</location>
        <topology evidence="1">Multi-pass membrane protein</topology>
    </subcellularLocation>
</comment>
<proteinExistence type="predicted"/>
<feature type="region of interest" description="Disordered" evidence="7">
    <location>
        <begin position="508"/>
        <end position="532"/>
    </location>
</feature>
<evidence type="ECO:0000256" key="1">
    <source>
        <dbReference type="ARBA" id="ARBA00004651"/>
    </source>
</evidence>
<name>A0A1W1ZDR7_9FIRM</name>
<sequence>MKNGNGSIDKLLFWPPLVLVGIICAAIIASPEAGSAAVNKVFAFLTGPMGWAYELFILANFAVVLYFVFGKFANKRFGGDKPEFSTLSWLGMLFSAGTTAAIVYWAPIEFYFYLSSPPYGLEPFSPQAMAIASSYPLFHWGPSSYAVYVGIGVVFGYIFFVQGTDVFRPSAAFEAVMGDFGGRYAGKVIDVFYMVGMIAGISTSIGLGTPLLSEVVTKITGIPHTLGLDAAILVIWTLIVAICVYGGLDKGIRRLSDFRNWLGFGLLAFVLVVGPTAFIFNNFFDSLGVMINNFFRMSLYTDPVQNSGFPQGWTIFYFAWFTAFAIGTGMYLARISRGRTVREFVLGATLSGVTCVYTYFAIFGSYTLDLQTRGVINLGEIIKAHGVPRAIVEIFATLPGSFIILPLILVLLFISTATVINSIAYTLAMVTTTKLGTGEEPAKWNRVFWAIVLGGLSLTLIFLGGMKPLQAAAVAGSFPAMFIIGIIVYGFIKKAGTEWNDTHPDLHENTHNFTSGKGTEVSVGPRNTDESC</sequence>
<dbReference type="OrthoDB" id="9775735at2"/>
<evidence type="ECO:0000313" key="9">
    <source>
        <dbReference type="EMBL" id="SMC46301.1"/>
    </source>
</evidence>
<dbReference type="AlphaFoldDB" id="A0A1W1ZDR7"/>
<organism evidence="9 10">
    <name type="scientific">Sporomusa malonica</name>
    <dbReference type="NCBI Taxonomy" id="112901"/>
    <lineage>
        <taxon>Bacteria</taxon>
        <taxon>Bacillati</taxon>
        <taxon>Bacillota</taxon>
        <taxon>Negativicutes</taxon>
        <taxon>Selenomonadales</taxon>
        <taxon>Sporomusaceae</taxon>
        <taxon>Sporomusa</taxon>
    </lineage>
</organism>
<dbReference type="GO" id="GO:0022857">
    <property type="term" value="F:transmembrane transporter activity"/>
    <property type="evidence" value="ECO:0007669"/>
    <property type="project" value="InterPro"/>
</dbReference>
<evidence type="ECO:0000256" key="3">
    <source>
        <dbReference type="ARBA" id="ARBA00022475"/>
    </source>
</evidence>
<feature type="transmembrane region" description="Helical" evidence="8">
    <location>
        <begin position="447"/>
        <end position="465"/>
    </location>
</feature>
<keyword evidence="6 8" id="KW-0472">Membrane</keyword>
<keyword evidence="4 8" id="KW-0812">Transmembrane</keyword>
<feature type="transmembrane region" description="Helical" evidence="8">
    <location>
        <begin position="315"/>
        <end position="333"/>
    </location>
</feature>
<dbReference type="NCBIfam" id="TIGR00842">
    <property type="entry name" value="bcct"/>
    <property type="match status" value="1"/>
</dbReference>
<protein>
    <submittedName>
        <fullName evidence="9">L-carnitine/gamma-butyrobetaine antiporter</fullName>
    </submittedName>
</protein>
<accession>A0A1W1ZDR7</accession>
<evidence type="ECO:0000256" key="4">
    <source>
        <dbReference type="ARBA" id="ARBA00022692"/>
    </source>
</evidence>
<reference evidence="9 10" key="1">
    <citation type="submission" date="2017-04" db="EMBL/GenBank/DDBJ databases">
        <authorList>
            <person name="Afonso C.L."/>
            <person name="Miller P.J."/>
            <person name="Scott M.A."/>
            <person name="Spackman E."/>
            <person name="Goraichik I."/>
            <person name="Dimitrov K.M."/>
            <person name="Suarez D.L."/>
            <person name="Swayne D.E."/>
        </authorList>
    </citation>
    <scope>NUCLEOTIDE SEQUENCE [LARGE SCALE GENOMIC DNA]</scope>
    <source>
        <strain evidence="9 10">DSM 5090</strain>
    </source>
</reference>